<dbReference type="GO" id="GO:0006094">
    <property type="term" value="P:gluconeogenesis"/>
    <property type="evidence" value="ECO:0007669"/>
    <property type="project" value="UniProtKB-UniRule"/>
</dbReference>
<dbReference type="InterPro" id="IPR023096">
    <property type="entry name" value="G6P_Isomerase_C"/>
</dbReference>
<keyword evidence="4 7" id="KW-0324">Glycolysis</keyword>
<dbReference type="EC" id="5.3.1.9" evidence="7"/>
<reference evidence="9 10" key="1">
    <citation type="submission" date="2019-01" db="EMBL/GenBank/DDBJ databases">
        <authorList>
            <person name="Chen W.-M."/>
        </authorList>
    </citation>
    <scope>NUCLEOTIDE SEQUENCE [LARGE SCALE GENOMIC DNA]</scope>
    <source>
        <strain evidence="9 10">HPM-16</strain>
    </source>
</reference>
<comment type="caution">
    <text evidence="9">The sequence shown here is derived from an EMBL/GenBank/DDBJ whole genome shotgun (WGS) entry which is preliminary data.</text>
</comment>
<comment type="catalytic activity">
    <reaction evidence="6 7 8">
        <text>alpha-D-glucose 6-phosphate = beta-D-fructose 6-phosphate</text>
        <dbReference type="Rhea" id="RHEA:11816"/>
        <dbReference type="ChEBI" id="CHEBI:57634"/>
        <dbReference type="ChEBI" id="CHEBI:58225"/>
        <dbReference type="EC" id="5.3.1.9"/>
    </reaction>
</comment>
<dbReference type="GO" id="GO:0048029">
    <property type="term" value="F:monosaccharide binding"/>
    <property type="evidence" value="ECO:0007669"/>
    <property type="project" value="TreeGrafter"/>
</dbReference>
<dbReference type="HAMAP" id="MF_00473">
    <property type="entry name" value="G6P_isomerase"/>
    <property type="match status" value="1"/>
</dbReference>
<accession>A0A437Q7U3</accession>
<sequence>MTITSSSSWQTLQDHAQQMQHSHLKELLLDESRFKTLSFAHGPLLIDFSKQRIDQHTLKHLVELAKTADLPGWITRLFNGDPINTSEARPALHTALREQAQTSLEVGGHNIIQDVQTNLSRMEKIVERIHSGQWRGYAGEPIDTIVNIGVGGSDLGPYMACSALRGARVNAGRHLKVHFVSSMDGSELADILGSLNPATTLFIVSSKSFTTIDTLSNAHTARKWLRDASGVNDTIINRCHFIGISANPAKMSSWGIADDNQLEFWDWIGGRYSMWSAIGLPIALRIGMDGFREMLQGAHSMDQHFLSAPLNENLPVLLGLIGVWNVNFLDIHAHAILPYDGRLIHLPAYLEQLEMESNGKSVNRVGESLDYRTCPVLWGEVGPNAQHAFYQLLHQGTESVMCDFIVSARRYEKTDNESLRSQHTLTLANCLAQSRILAIGSAVQQNDQPVPGHKQYHGNQPSTTLLLDELTPFSFGSLIALYEHKVFVQSVIWDINPFDQWGVELGKTMATSLLKPLQHQASDSEFDPSTHGLMRHIHQQQERS</sequence>
<keyword evidence="7" id="KW-0963">Cytoplasm</keyword>
<dbReference type="CDD" id="cd05015">
    <property type="entry name" value="SIS_PGI_1"/>
    <property type="match status" value="1"/>
</dbReference>
<dbReference type="UniPathway" id="UPA00138"/>
<evidence type="ECO:0000256" key="7">
    <source>
        <dbReference type="HAMAP-Rule" id="MF_00473"/>
    </source>
</evidence>
<dbReference type="AlphaFoldDB" id="A0A437Q7U3"/>
<keyword evidence="3 7" id="KW-0312">Gluconeogenesis</keyword>
<evidence type="ECO:0000256" key="2">
    <source>
        <dbReference type="ARBA" id="ARBA00006604"/>
    </source>
</evidence>
<evidence type="ECO:0000313" key="9">
    <source>
        <dbReference type="EMBL" id="RVU30453.1"/>
    </source>
</evidence>
<evidence type="ECO:0000256" key="1">
    <source>
        <dbReference type="ARBA" id="ARBA00004926"/>
    </source>
</evidence>
<evidence type="ECO:0000256" key="5">
    <source>
        <dbReference type="ARBA" id="ARBA00023235"/>
    </source>
</evidence>
<comment type="similarity">
    <text evidence="2 7 8">Belongs to the GPI family.</text>
</comment>
<dbReference type="PROSITE" id="PS51463">
    <property type="entry name" value="P_GLUCOSE_ISOMERASE_3"/>
    <property type="match status" value="1"/>
</dbReference>
<organism evidence="9 10">
    <name type="scientific">Neptunomonas marina</name>
    <dbReference type="NCBI Taxonomy" id="1815562"/>
    <lineage>
        <taxon>Bacteria</taxon>
        <taxon>Pseudomonadati</taxon>
        <taxon>Pseudomonadota</taxon>
        <taxon>Gammaproteobacteria</taxon>
        <taxon>Oceanospirillales</taxon>
        <taxon>Oceanospirillaceae</taxon>
        <taxon>Neptunomonas</taxon>
    </lineage>
</organism>
<dbReference type="GO" id="GO:0051156">
    <property type="term" value="P:glucose 6-phosphate metabolic process"/>
    <property type="evidence" value="ECO:0007669"/>
    <property type="project" value="TreeGrafter"/>
</dbReference>
<dbReference type="PANTHER" id="PTHR11469:SF1">
    <property type="entry name" value="GLUCOSE-6-PHOSPHATE ISOMERASE"/>
    <property type="match status" value="1"/>
</dbReference>
<dbReference type="PROSITE" id="PS00174">
    <property type="entry name" value="P_GLUCOSE_ISOMERASE_2"/>
    <property type="match status" value="1"/>
</dbReference>
<comment type="pathway">
    <text evidence="1 7 8">Carbohydrate degradation; glycolysis; D-glyceraldehyde 3-phosphate and glycerone phosphate from D-glucose: step 2/4.</text>
</comment>
<name>A0A437Q7U3_9GAMM</name>
<comment type="function">
    <text evidence="7">Catalyzes the reversible isomerization of glucose-6-phosphate to fructose-6-phosphate.</text>
</comment>
<dbReference type="InterPro" id="IPR018189">
    <property type="entry name" value="Phosphoglucose_isomerase_CS"/>
</dbReference>
<dbReference type="Pfam" id="PF00342">
    <property type="entry name" value="PGI"/>
    <property type="match status" value="1"/>
</dbReference>
<dbReference type="GO" id="GO:0005829">
    <property type="term" value="C:cytosol"/>
    <property type="evidence" value="ECO:0007669"/>
    <property type="project" value="TreeGrafter"/>
</dbReference>
<dbReference type="PANTHER" id="PTHR11469">
    <property type="entry name" value="GLUCOSE-6-PHOSPHATE ISOMERASE"/>
    <property type="match status" value="1"/>
</dbReference>
<dbReference type="NCBIfam" id="NF001211">
    <property type="entry name" value="PRK00179.1"/>
    <property type="match status" value="1"/>
</dbReference>
<feature type="active site" evidence="7">
    <location>
        <position position="387"/>
    </location>
</feature>
<dbReference type="UniPathway" id="UPA00109">
    <property type="reaction ID" value="UER00181"/>
</dbReference>
<feature type="active site" description="Proton donor" evidence="7">
    <location>
        <position position="356"/>
    </location>
</feature>
<dbReference type="InterPro" id="IPR035482">
    <property type="entry name" value="SIS_PGI_2"/>
</dbReference>
<keyword evidence="10" id="KW-1185">Reference proteome</keyword>
<gene>
    <name evidence="7" type="primary">pgi</name>
    <name evidence="9" type="ORF">EOE65_12490</name>
</gene>
<comment type="subcellular location">
    <subcellularLocation>
        <location evidence="7">Cytoplasm</location>
    </subcellularLocation>
</comment>
<dbReference type="Proteomes" id="UP000282818">
    <property type="component" value="Unassembled WGS sequence"/>
</dbReference>
<dbReference type="CDD" id="cd05016">
    <property type="entry name" value="SIS_PGI_2"/>
    <property type="match status" value="1"/>
</dbReference>
<protein>
    <recommendedName>
        <fullName evidence="7">Glucose-6-phosphate isomerase</fullName>
        <shortName evidence="7">GPI</shortName>
        <ecNumber evidence="7">5.3.1.9</ecNumber>
    </recommendedName>
    <alternativeName>
        <fullName evidence="7">Phosphoglucose isomerase</fullName>
        <shortName evidence="7">PGI</shortName>
    </alternativeName>
    <alternativeName>
        <fullName evidence="7">Phosphohexose isomerase</fullName>
        <shortName evidence="7">PHI</shortName>
    </alternativeName>
</protein>
<dbReference type="PRINTS" id="PR00662">
    <property type="entry name" value="G6PISOMERASE"/>
</dbReference>
<dbReference type="EMBL" id="SACQ01000005">
    <property type="protein sequence ID" value="RVU30453.1"/>
    <property type="molecule type" value="Genomic_DNA"/>
</dbReference>
<dbReference type="GO" id="GO:0006096">
    <property type="term" value="P:glycolytic process"/>
    <property type="evidence" value="ECO:0007669"/>
    <property type="project" value="UniProtKB-UniRule"/>
</dbReference>
<dbReference type="PROSITE" id="PS00765">
    <property type="entry name" value="P_GLUCOSE_ISOMERASE_1"/>
    <property type="match status" value="1"/>
</dbReference>
<dbReference type="InterPro" id="IPR046348">
    <property type="entry name" value="SIS_dom_sf"/>
</dbReference>
<evidence type="ECO:0000256" key="6">
    <source>
        <dbReference type="ARBA" id="ARBA00029321"/>
    </source>
</evidence>
<feature type="active site" evidence="7">
    <location>
        <position position="507"/>
    </location>
</feature>
<evidence type="ECO:0000256" key="3">
    <source>
        <dbReference type="ARBA" id="ARBA00022432"/>
    </source>
</evidence>
<evidence type="ECO:0000256" key="8">
    <source>
        <dbReference type="RuleBase" id="RU000612"/>
    </source>
</evidence>
<keyword evidence="5 7" id="KW-0413">Isomerase</keyword>
<dbReference type="Gene3D" id="3.40.50.10490">
    <property type="entry name" value="Glucose-6-phosphate isomerase like protein, domain 1"/>
    <property type="match status" value="2"/>
</dbReference>
<dbReference type="GO" id="GO:0004347">
    <property type="term" value="F:glucose-6-phosphate isomerase activity"/>
    <property type="evidence" value="ECO:0007669"/>
    <property type="project" value="UniProtKB-UniRule"/>
</dbReference>
<proteinExistence type="inferred from homology"/>
<dbReference type="InterPro" id="IPR001672">
    <property type="entry name" value="G6P_Isomerase"/>
</dbReference>
<dbReference type="Gene3D" id="1.10.1390.10">
    <property type="match status" value="1"/>
</dbReference>
<comment type="pathway">
    <text evidence="7">Carbohydrate biosynthesis; gluconeogenesis.</text>
</comment>
<dbReference type="SUPFAM" id="SSF53697">
    <property type="entry name" value="SIS domain"/>
    <property type="match status" value="1"/>
</dbReference>
<dbReference type="InterPro" id="IPR035476">
    <property type="entry name" value="SIS_PGI_1"/>
</dbReference>
<evidence type="ECO:0000256" key="4">
    <source>
        <dbReference type="ARBA" id="ARBA00023152"/>
    </source>
</evidence>
<dbReference type="RefSeq" id="WP_127694649.1">
    <property type="nucleotide sequence ID" value="NZ_SACQ01000005.1"/>
</dbReference>
<dbReference type="GO" id="GO:0097367">
    <property type="term" value="F:carbohydrate derivative binding"/>
    <property type="evidence" value="ECO:0007669"/>
    <property type="project" value="InterPro"/>
</dbReference>
<evidence type="ECO:0000313" key="10">
    <source>
        <dbReference type="Proteomes" id="UP000282818"/>
    </source>
</evidence>